<dbReference type="FunFam" id="2.10.25.10:FF:000143">
    <property type="entry name" value="Protein crumbs 1"/>
    <property type="match status" value="1"/>
</dbReference>
<gene>
    <name evidence="19" type="ORF">chiPu_0008054</name>
</gene>
<dbReference type="CDD" id="cd00054">
    <property type="entry name" value="EGF_CA"/>
    <property type="match status" value="6"/>
</dbReference>
<evidence type="ECO:0000256" key="3">
    <source>
        <dbReference type="ARBA" id="ARBA00022525"/>
    </source>
</evidence>
<dbReference type="FunFam" id="2.60.120.200:FF:000012">
    <property type="entry name" value="neuronal pentraxin receptor"/>
    <property type="match status" value="1"/>
</dbReference>
<feature type="domain" description="Sushi" evidence="17">
    <location>
        <begin position="1693"/>
        <end position="1754"/>
    </location>
</feature>
<feature type="domain" description="Sushi" evidence="17">
    <location>
        <begin position="72"/>
        <end position="131"/>
    </location>
</feature>
<evidence type="ECO:0000259" key="16">
    <source>
        <dbReference type="PROSITE" id="PS50825"/>
    </source>
</evidence>
<evidence type="ECO:0008006" key="21">
    <source>
        <dbReference type="Google" id="ProtNLM"/>
    </source>
</evidence>
<feature type="disulfide bond" evidence="13">
    <location>
        <begin position="1663"/>
        <end position="1690"/>
    </location>
</feature>
<feature type="domain" description="EGF-like" evidence="15">
    <location>
        <begin position="3197"/>
        <end position="3229"/>
    </location>
</feature>
<dbReference type="Gene3D" id="2.10.50.10">
    <property type="entry name" value="Tumor Necrosis Factor Receptor, subunit A, domain 2"/>
    <property type="match status" value="4"/>
</dbReference>
<feature type="disulfide bond" evidence="13">
    <location>
        <begin position="2198"/>
        <end position="2225"/>
    </location>
</feature>
<proteinExistence type="predicted"/>
<feature type="domain" description="Sushi" evidence="17">
    <location>
        <begin position="1519"/>
        <end position="1576"/>
    </location>
</feature>
<dbReference type="CDD" id="cd00033">
    <property type="entry name" value="CCP"/>
    <property type="match status" value="33"/>
</dbReference>
<feature type="domain" description="EGF-like" evidence="15">
    <location>
        <begin position="1057"/>
        <end position="1093"/>
    </location>
</feature>
<feature type="disulfide bond" evidence="12">
    <location>
        <begin position="3201"/>
        <end position="3211"/>
    </location>
</feature>
<dbReference type="PROSITE" id="PS50026">
    <property type="entry name" value="EGF_3"/>
    <property type="match status" value="8"/>
</dbReference>
<keyword evidence="7" id="KW-0677">Repeat</keyword>
<feature type="domain" description="Sushi" evidence="17">
    <location>
        <begin position="1755"/>
        <end position="1817"/>
    </location>
</feature>
<dbReference type="InterPro" id="IPR013320">
    <property type="entry name" value="ConA-like_dom_sf"/>
</dbReference>
<dbReference type="InterPro" id="IPR018097">
    <property type="entry name" value="EGF_Ca-bd_CS"/>
</dbReference>
<feature type="disulfide bond" evidence="13">
    <location>
        <begin position="2024"/>
        <end position="2051"/>
    </location>
</feature>
<feature type="disulfide bond" evidence="12">
    <location>
        <begin position="931"/>
        <end position="940"/>
    </location>
</feature>
<feature type="disulfide bond" evidence="12">
    <location>
        <begin position="969"/>
        <end position="978"/>
    </location>
</feature>
<feature type="disulfide bond" evidence="12">
    <location>
        <begin position="3251"/>
        <end position="3260"/>
    </location>
</feature>
<evidence type="ECO:0000256" key="8">
    <source>
        <dbReference type="ARBA" id="ARBA00022837"/>
    </source>
</evidence>
<dbReference type="OMA" id="NKNWDGN"/>
<reference evidence="19 20" key="1">
    <citation type="journal article" date="2018" name="Nat. Ecol. Evol.">
        <title>Shark genomes provide insights into elasmobranch evolution and the origin of vertebrates.</title>
        <authorList>
            <person name="Hara Y"/>
            <person name="Yamaguchi K"/>
            <person name="Onimaru K"/>
            <person name="Kadota M"/>
            <person name="Koyanagi M"/>
            <person name="Keeley SD"/>
            <person name="Tatsumi K"/>
            <person name="Tanaka K"/>
            <person name="Motone F"/>
            <person name="Kageyama Y"/>
            <person name="Nozu R"/>
            <person name="Adachi N"/>
            <person name="Nishimura O"/>
            <person name="Nakagawa R"/>
            <person name="Tanegashima C"/>
            <person name="Kiyatake I"/>
            <person name="Matsumoto R"/>
            <person name="Murakumo K"/>
            <person name="Nishida K"/>
            <person name="Terakita A"/>
            <person name="Kuratani S"/>
            <person name="Sato K"/>
            <person name="Hyodo S Kuraku.S."/>
        </authorList>
    </citation>
    <scope>NUCLEOTIDE SEQUENCE [LARGE SCALE GENOMIC DNA]</scope>
</reference>
<dbReference type="Gene3D" id="2.10.70.10">
    <property type="entry name" value="Complement Module, domain 1"/>
    <property type="match status" value="33"/>
</dbReference>
<evidence type="ECO:0000259" key="17">
    <source>
        <dbReference type="PROSITE" id="PS50923"/>
    </source>
</evidence>
<feature type="disulfide bond" evidence="12">
    <location>
        <begin position="1007"/>
        <end position="1016"/>
    </location>
</feature>
<feature type="domain" description="Pentraxin (PTX)" evidence="18">
    <location>
        <begin position="1098"/>
        <end position="1302"/>
    </location>
</feature>
<dbReference type="InterPro" id="IPR001881">
    <property type="entry name" value="EGF-like_Ca-bd_dom"/>
</dbReference>
<dbReference type="SUPFAM" id="SSF49899">
    <property type="entry name" value="Concanavalin A-like lectins/glucanases"/>
    <property type="match status" value="1"/>
</dbReference>
<dbReference type="PROSITE" id="PS01187">
    <property type="entry name" value="EGF_CA"/>
    <property type="match status" value="4"/>
</dbReference>
<feature type="domain" description="Sushi" evidence="17">
    <location>
        <begin position="2995"/>
        <end position="3052"/>
    </location>
</feature>
<feature type="domain" description="HYR" evidence="16">
    <location>
        <begin position="341"/>
        <end position="420"/>
    </location>
</feature>
<dbReference type="PROSITE" id="PS00022">
    <property type="entry name" value="EGF_1"/>
    <property type="match status" value="7"/>
</dbReference>
<feature type="disulfide bond" evidence="13">
    <location>
        <begin position="102"/>
        <end position="129"/>
    </location>
</feature>
<sequence length="3272" mass="355934">MQVVQNSNIPIVCSFPLACPSGTYKVEAKPGGISTCLHCPDENYTSLPGSTSIKDCVCKEGFKLIGHTCQMVQCPKLQPPENGYFIQNSCNNYYNSACGIRCKLGFDLVGSSIRLCQSNSFWSGLDAKCRVRSCPRLRKPEHGSLNCSADGTSYKTVCHVTCNKGYVLEGRSKLTCLVNMLWDRKVPKCVEIRCPAIQKLNAVLVFPGVCRKAAMKPGSVCKLSCRRGYSLFGAMEEVYCMSNGKWSQMLHKAFCRDIEAPQIYCPEEVKVATAEHQKTANVNWQPPKTNDNSADEVSLQVTPAVVPPHLFPIGEIAITYTAVDKSGNKANCSFIIKVIDTEPPVIDRCRSPSPILTHEETYQATWEEPQFSDNSGSPVTIQKTHSLGDFFPRGETVVHYTATDPSGNNRICDIRIIIRDTVCGVPFTPLNGGFSCVADDLRVNCTLFCFDGYGLAVESIENYYCAHDGLWIPAASSVRPDCSVERFGNNGQKKFEVQYNVNRCDDFTLLDNFERTFGNALAETVPSLCSDDNDVECNVEDSPKAQCLEYNYNYDNGFAIIGPEIWGDNYEPLSEMEYSYEPVKASRLQKRSHRQKALTAAPDLLSLKTKTQSKQRVSFNVPETDQKIHLAFNISASVALPDNKNEMAESDNQRRLFHTLDHVVRRLKRALDSDPLYQFSFASEVVQSNSKSLESSKATLFCRPGSVLKERMCVNCPVGTYYSLEHRACESCWLGSYQDEEGQLECKMCPPGTSTEYLHGRSTDECKGQCKPGTYSSNGLEMCESCPLGTFQPAYSAKRCLPCPDGLTTVKRGAIEDSECGVPCSAGHVSRSGIMPCYPCPRDYYQPDSGKSFCLACPFYGTTTITGATARSDCSGFNSGYIVESASQLIPTPLEKKSLLVANQEFNECFLQPCQHNGSCESVGSGHVCVCQPGFTGSNCETNINECASDPCQNNAACQDGIGRFVCLCQPGFVGVHCELDVNECLSTPCLNNGTCHNLIGGFRCTCLAGFLGDTCEVNINECTSLPCLNGGSCIDDISTFRCQCPPGYTGLFCEVDVNECESNPCLNQGVCVDDLASYICNCLPGFTGIRCETELSSNFNLDFEVSGIYGYVLLDNVLPRLSALTCAFWMKSSDTTNYGTPISYALDNGCDNAFLLTDYNGWVLYVNGKEKVTDCPSVNDGKWHHISITWNSTNGAWKVYIDGKVSDEGKDLSTGASIPGGGALVLGQEQDQRGEGFNPAESFVGSLSQLNIWDYVLTTQQIKLLATACPDDLKKGNVLAWPDFLSGIVGRVKKNSTSIFCADCPKLEGSQSNLLVSSSDRKPGSRVELSCELGYHLVGDSVQHCRNLGAWSYPIPYCERINCGSPPFLDNGSFAAEDYLFGTAVSYLCNNGYYLLGDYKLFCADNGHWTGVVPVCLDLDECALGSDCDTKSECINTVGSYTCTCRPPYTGDGKNCTDPISCKDPGRPTHGLALGDVHFVGGRVTFSCEEGYQLNGTETITCLKDGLWSHTLPHCQARSCGIPGIPTNGTTEGTEFTFGEKVVYSCNKGYVLSGAAEISCLANGSWSHETPTCEPLMCPTPQDTDSGRYDLNGITYLSTVSYTCNSGYQLQGPSTLTCNSTGQWNSTAPVCEIISCGLPPTLPNAFIIGNNFTFGSSISYGCKEGYTLIGSESKKCLANGEWSVSATQCVPVSCGPAPNIDYALPDTSHQLYGDIAIYYCKDGYSISGNSQLVCNSQGTWAPPEGQAAPHCVADFCKKPAFAPYAILETISKEKFAAGSQVTYKCEEGFVLNTSASIECVRGGEWNPSPFSIQCIPVRCGEPPVIELGHVSGHNYSFGAIVAYTCNTGFYVKGNKKRMCQASGEWSGQLPSCQRVSCGDPPRIANGNVEIKNGTLFQSEVRYYCDHGYRLVGNPIRTCQGNRHWYSESSPSCALVNCGHPPSLEHGHFKGSDSHLGSQVELYCEEGYAVSGDPVLTCGDDGKWGGNRMPECHRLRCPEPMAPGQESHLIVHETEKTGIIQLECLEGYTLEGPTTLKCLSSQRWNDSFPFCKPVICGRPPEIQYGEVLVTDLHFDSVANYTCADGFVAKGKPFLTCQANGKWESPVPECVAVECPQPELIGNGIVDIQGLTYLGKAVYTCKPGFQLIGNTTVICGEDGKWQGRRPICKPIECPVPQEIASGRAQFEKLYYRDIVTYTCNTGFRLEGQERLTCLETGQWNAMAPVCKPIKCDPPQLIENGFVEGSDYSFGALIFYSCFPGFHLIGNSMHICKETSWSSALPYCAPIDCGLPPHIDFGGYVVIPSQDRQGNEGLESYTRPNGQESDSGTLSNLLTSDFGTNNGIPISTSEQLSSSNGKRIWNTPSTLDLLQSSEFFSGTVIHYYCYSGYKLLGPNVLECQENASWNGSAPSCLLIECELPIKPEHGHITFSSKLVGSMVQYMCDSGYELVGSATGYCTPQSEWSTTPPECQLISCGVPSQIANGVVRGSNYTYTSVIVYECRSGFSLVGVKRRTCRANKEWNGMEPQCVPVSCGSPPSPSNGNVLAGNHTFQSVANYSCSFGFLIEGDQTRTCLANGSWSGEMPECRLVACPPLADVQNGKTSGFEFTLGKEIEFQCEEGYLLHGTPSIACQADGKWSDETPQCVPISCGPPEDISYGFINGSSFRFGDSVNYICFLGYRLTGTLVRHCLQNGSWSGSVPECEPCKCPQPLVHNGFTTSRNIACGSLISFQCKEGFKLLGSSQVLCEDGGSWNSSLPYCGRISCGTPPVIHNAFFNGSSSVHENAITYNCLPGYTMKGNPAVFCTERGRWSRPYPTCVPLLCGPPPPVQNAAITGDLHTFGSKVSYKCLEGYVMEAEKDIRTCLEDGSWSSHSILCKLQTCPLPMSKMANVIISGTRFTLNESIVISCEEGYRLSGANQSICQNGFWNPPISDILCLPVSCEELPPPLHGSIKGTSYVYQDSVTYQCDYGYGLQGNVERFCQADGTWNGTEVSCQRISCEPHSEVDNAVSIGTGDSYMSNVTFVCNVGYHLVGPQNITCLANGTWSQPVPRCEVMLCNPPPSPINGQAHYNALSVGQIVNFYCDEGYNVEGASSAECMVNGSWSQPVPVCKETTCGPPVQVKNAFVRGLLHHVGDIATYSCYSGYMLEGSRASSCLENGTWSKPPSCRAVCRFPCQNGGACERPNTCTCPEGWMGRLCETPICILPCLNGGLCLAPYKCDCPTGWTGSRCQRAVCQSPCLNGGKCIRPNRCHCLPSWSGNDCSRRRKSSYFSLS</sequence>
<feature type="domain" description="EGF-like" evidence="15">
    <location>
        <begin position="3230"/>
        <end position="3261"/>
    </location>
</feature>
<evidence type="ECO:0000313" key="19">
    <source>
        <dbReference type="EMBL" id="GCC29611.1"/>
    </source>
</evidence>
<feature type="disulfide bond" evidence="12">
    <location>
        <begin position="3233"/>
        <end position="3243"/>
    </location>
</feature>
<dbReference type="Gene3D" id="2.10.25.10">
    <property type="entry name" value="Laminin"/>
    <property type="match status" value="9"/>
</dbReference>
<feature type="domain" description="Sushi" evidence="17">
    <location>
        <begin position="3111"/>
        <end position="3167"/>
    </location>
</feature>
<dbReference type="InterPro" id="IPR011641">
    <property type="entry name" value="Tyr-kin_ephrin_A/B_rcpt-like"/>
</dbReference>
<evidence type="ECO:0000256" key="14">
    <source>
        <dbReference type="SAM" id="MobiDB-lite"/>
    </source>
</evidence>
<dbReference type="SUPFAM" id="SSF57184">
    <property type="entry name" value="Growth factor receptor domain"/>
    <property type="match status" value="2"/>
</dbReference>
<feature type="disulfide bond" evidence="13">
    <location>
        <begin position="1390"/>
        <end position="1417"/>
    </location>
</feature>
<feature type="disulfide bond" evidence="13">
    <location>
        <begin position="1846"/>
        <end position="1873"/>
    </location>
</feature>
<feature type="disulfide bond" evidence="13">
    <location>
        <begin position="2441"/>
        <end position="2468"/>
    </location>
</feature>
<dbReference type="InterPro" id="IPR035976">
    <property type="entry name" value="Sushi/SCR/CCP_sf"/>
</dbReference>
<feature type="domain" description="Sushi" evidence="17">
    <location>
        <begin position="192"/>
        <end position="257"/>
    </location>
</feature>
<feature type="disulfide bond" evidence="13">
    <location>
        <begin position="1332"/>
        <end position="1359"/>
    </location>
</feature>
<dbReference type="InterPro" id="IPR049883">
    <property type="entry name" value="NOTCH1_EGF-like"/>
</dbReference>
<dbReference type="FunFam" id="2.10.70.10:FF:000003">
    <property type="entry name" value="Versican core protein"/>
    <property type="match status" value="1"/>
</dbReference>
<feature type="domain" description="Sushi" evidence="17">
    <location>
        <begin position="2703"/>
        <end position="2759"/>
    </location>
</feature>
<keyword evidence="3" id="KW-0964">Secreted</keyword>
<feature type="domain" description="Sushi" evidence="17">
    <location>
        <begin position="2818"/>
        <end position="2876"/>
    </location>
</feature>
<feature type="domain" description="Sushi" evidence="17">
    <location>
        <begin position="1995"/>
        <end position="2053"/>
    </location>
</feature>
<feature type="domain" description="Sushi" evidence="17">
    <location>
        <begin position="1818"/>
        <end position="1875"/>
    </location>
</feature>
<evidence type="ECO:0000256" key="4">
    <source>
        <dbReference type="ARBA" id="ARBA00022536"/>
    </source>
</evidence>
<dbReference type="Pfam" id="PF02494">
    <property type="entry name" value="HYR"/>
    <property type="match status" value="2"/>
</dbReference>
<keyword evidence="9" id="KW-0472">Membrane</keyword>
<evidence type="ECO:0000256" key="13">
    <source>
        <dbReference type="PROSITE-ProRule" id="PRU00302"/>
    </source>
</evidence>
<feature type="domain" description="Sushi" evidence="17">
    <location>
        <begin position="1577"/>
        <end position="1634"/>
    </location>
</feature>
<dbReference type="Gene3D" id="2.60.120.200">
    <property type="match status" value="1"/>
</dbReference>
<feature type="domain" description="Sushi" evidence="17">
    <location>
        <begin position="1303"/>
        <end position="1361"/>
    </location>
</feature>
<feature type="domain" description="EGF-like" evidence="15">
    <location>
        <begin position="981"/>
        <end position="1017"/>
    </location>
</feature>
<organism evidence="19 20">
    <name type="scientific">Chiloscyllium punctatum</name>
    <name type="common">Brownbanded bambooshark</name>
    <name type="synonym">Hemiscyllium punctatum</name>
    <dbReference type="NCBI Taxonomy" id="137246"/>
    <lineage>
        <taxon>Eukaryota</taxon>
        <taxon>Metazoa</taxon>
        <taxon>Chordata</taxon>
        <taxon>Craniata</taxon>
        <taxon>Vertebrata</taxon>
        <taxon>Chondrichthyes</taxon>
        <taxon>Elasmobranchii</taxon>
        <taxon>Galeomorphii</taxon>
        <taxon>Galeoidea</taxon>
        <taxon>Orectolobiformes</taxon>
        <taxon>Hemiscylliidae</taxon>
        <taxon>Chiloscyllium</taxon>
    </lineage>
</organism>
<evidence type="ECO:0000256" key="2">
    <source>
        <dbReference type="ARBA" id="ARBA00004613"/>
    </source>
</evidence>
<feature type="domain" description="Sushi" evidence="17">
    <location>
        <begin position="2937"/>
        <end position="2994"/>
    </location>
</feature>
<feature type="domain" description="Sushi" evidence="17">
    <location>
        <begin position="2529"/>
        <end position="2586"/>
    </location>
</feature>
<dbReference type="Pfam" id="PF00354">
    <property type="entry name" value="Pentaxin"/>
    <property type="match status" value="1"/>
</dbReference>
<evidence type="ECO:0000256" key="5">
    <source>
        <dbReference type="ARBA" id="ARBA00022659"/>
    </source>
</evidence>
<feature type="disulfide bond" evidence="12">
    <location>
        <begin position="1083"/>
        <end position="1092"/>
    </location>
</feature>
<evidence type="ECO:0000256" key="12">
    <source>
        <dbReference type="PROSITE-ProRule" id="PRU00076"/>
    </source>
</evidence>
<keyword evidence="6" id="KW-0732">Signal</keyword>
<dbReference type="EMBL" id="BEZZ01000259">
    <property type="protein sequence ID" value="GCC29611.1"/>
    <property type="molecule type" value="Genomic_DNA"/>
</dbReference>
<evidence type="ECO:0000256" key="7">
    <source>
        <dbReference type="ARBA" id="ARBA00022737"/>
    </source>
</evidence>
<feature type="disulfide bond" evidence="13">
    <location>
        <begin position="2557"/>
        <end position="2584"/>
    </location>
</feature>
<feature type="region of interest" description="Disordered" evidence="14">
    <location>
        <begin position="2308"/>
        <end position="2328"/>
    </location>
</feature>
<dbReference type="SMART" id="SM00179">
    <property type="entry name" value="EGF_CA"/>
    <property type="match status" value="7"/>
</dbReference>
<dbReference type="OrthoDB" id="6515930at2759"/>
<feature type="domain" description="Sushi" evidence="17">
    <location>
        <begin position="2877"/>
        <end position="2936"/>
    </location>
</feature>
<feature type="disulfide bond" evidence="13">
    <location>
        <begin position="3081"/>
        <end position="3108"/>
    </location>
</feature>
<feature type="domain" description="Sushi" evidence="17">
    <location>
        <begin position="1936"/>
        <end position="1994"/>
    </location>
</feature>
<dbReference type="InterPro" id="IPR050350">
    <property type="entry name" value="Compl-Cell_Adhes-Reg"/>
</dbReference>
<keyword evidence="11" id="KW-0325">Glycoprotein</keyword>
<keyword evidence="20" id="KW-1185">Reference proteome</keyword>
<feature type="disulfide bond" evidence="13">
    <location>
        <begin position="2615"/>
        <end position="2642"/>
    </location>
</feature>
<dbReference type="PROSITE" id="PS50923">
    <property type="entry name" value="SUSHI"/>
    <property type="match status" value="33"/>
</dbReference>
<feature type="disulfide bond" evidence="13">
    <location>
        <begin position="2673"/>
        <end position="2700"/>
    </location>
</feature>
<dbReference type="PROSITE" id="PS01186">
    <property type="entry name" value="EGF_2"/>
    <property type="match status" value="7"/>
</dbReference>
<feature type="disulfide bond" evidence="13">
    <location>
        <begin position="2140"/>
        <end position="2167"/>
    </location>
</feature>
<feature type="domain" description="Sushi" evidence="17">
    <location>
        <begin position="2413"/>
        <end position="2470"/>
    </location>
</feature>
<feature type="domain" description="Sushi" evidence="17">
    <location>
        <begin position="2645"/>
        <end position="2702"/>
    </location>
</feature>
<dbReference type="InterPro" id="IPR000742">
    <property type="entry name" value="EGF"/>
</dbReference>
<dbReference type="SMART" id="SM00032">
    <property type="entry name" value="CCP"/>
    <property type="match status" value="34"/>
</dbReference>
<dbReference type="PANTHER" id="PTHR19325:SF574">
    <property type="entry name" value="SUSHI, VON WILLEBRAND FACTOR TYPE A, EGF AND PENTRAXIN DOMAIN-CONTAINING PROTEIN 1"/>
    <property type="match status" value="1"/>
</dbReference>
<feature type="domain" description="Sushi" evidence="17">
    <location>
        <begin position="1461"/>
        <end position="1518"/>
    </location>
</feature>
<dbReference type="GO" id="GO:0016020">
    <property type="term" value="C:membrane"/>
    <property type="evidence" value="ECO:0007669"/>
    <property type="project" value="UniProtKB-SubCell"/>
</dbReference>
<feature type="domain" description="Sushi" evidence="17">
    <location>
        <begin position="2112"/>
        <end position="2169"/>
    </location>
</feature>
<feature type="disulfide bond" evidence="12">
    <location>
        <begin position="3219"/>
        <end position="3228"/>
    </location>
</feature>
<feature type="disulfide bond" evidence="13">
    <location>
        <begin position="1757"/>
        <end position="1800"/>
    </location>
</feature>
<comment type="caution">
    <text evidence="19">The sequence shown here is derived from an EMBL/GenBank/DDBJ whole genome shotgun (WGS) entry which is preliminary data.</text>
</comment>
<feature type="domain" description="Sushi" evidence="17">
    <location>
        <begin position="2228"/>
        <end position="2284"/>
    </location>
</feature>
<dbReference type="InterPro" id="IPR000436">
    <property type="entry name" value="Sushi_SCR_CCP_dom"/>
</dbReference>
<keyword evidence="4 12" id="KW-0245">EGF-like domain</keyword>
<evidence type="ECO:0000256" key="1">
    <source>
        <dbReference type="ARBA" id="ARBA00004370"/>
    </source>
</evidence>
<feature type="domain" description="Sushi" evidence="17">
    <location>
        <begin position="1362"/>
        <end position="1419"/>
    </location>
</feature>
<dbReference type="PROSITE" id="PS51828">
    <property type="entry name" value="PTX_2"/>
    <property type="match status" value="1"/>
</dbReference>
<dbReference type="InterPro" id="IPR000152">
    <property type="entry name" value="EGF-type_Asp/Asn_hydroxyl_site"/>
</dbReference>
<feature type="disulfide bond" evidence="13">
    <location>
        <begin position="3023"/>
        <end position="3050"/>
    </location>
</feature>
<keyword evidence="10 12" id="KW-1015">Disulfide bond</keyword>
<dbReference type="InterPro" id="IPR001759">
    <property type="entry name" value="PTX_dom"/>
</dbReference>
<feature type="domain" description="EGF-like" evidence="15">
    <location>
        <begin position="1019"/>
        <end position="1055"/>
    </location>
</feature>
<dbReference type="SMART" id="SM00159">
    <property type="entry name" value="PTX"/>
    <property type="match status" value="1"/>
</dbReference>
<feature type="compositionally biased region" description="Polar residues" evidence="14">
    <location>
        <begin position="2316"/>
        <end position="2328"/>
    </location>
</feature>
<dbReference type="FunFam" id="2.10.25.10:FF:000327">
    <property type="entry name" value="neurogenic locus notch homolog protein 4"/>
    <property type="match status" value="1"/>
</dbReference>
<feature type="domain" description="EGF-like" evidence="15">
    <location>
        <begin position="905"/>
        <end position="941"/>
    </location>
</feature>
<feature type="domain" description="EGF-like" evidence="15">
    <location>
        <begin position="1419"/>
        <end position="1458"/>
    </location>
</feature>
<feature type="domain" description="Sushi" evidence="17">
    <location>
        <begin position="1876"/>
        <end position="1935"/>
    </location>
</feature>
<dbReference type="Proteomes" id="UP000287033">
    <property type="component" value="Unassembled WGS sequence"/>
</dbReference>
<dbReference type="FunFam" id="2.10.25.10:FF:000004">
    <property type="entry name" value="Neurogenic locus notch 1"/>
    <property type="match status" value="2"/>
</dbReference>
<feature type="domain" description="Sushi" evidence="17">
    <location>
        <begin position="2170"/>
        <end position="2227"/>
    </location>
</feature>
<dbReference type="Pfam" id="PF00008">
    <property type="entry name" value="EGF"/>
    <property type="match status" value="5"/>
</dbReference>
<dbReference type="Pfam" id="PF07645">
    <property type="entry name" value="EGF_CA"/>
    <property type="match status" value="2"/>
</dbReference>
<feature type="disulfide bond" evidence="13">
    <location>
        <begin position="2788"/>
        <end position="2815"/>
    </location>
</feature>
<feature type="domain" description="Sushi" evidence="17">
    <location>
        <begin position="2587"/>
        <end position="2644"/>
    </location>
</feature>
<dbReference type="Pfam" id="PF00084">
    <property type="entry name" value="Sushi"/>
    <property type="match status" value="33"/>
</dbReference>
<evidence type="ECO:0000313" key="20">
    <source>
        <dbReference type="Proteomes" id="UP000287033"/>
    </source>
</evidence>
<dbReference type="GO" id="GO:0005576">
    <property type="term" value="C:extracellular region"/>
    <property type="evidence" value="ECO:0007669"/>
    <property type="project" value="UniProtKB-SubCell"/>
</dbReference>
<evidence type="ECO:0000256" key="11">
    <source>
        <dbReference type="ARBA" id="ARBA00023180"/>
    </source>
</evidence>
<dbReference type="SUPFAM" id="SSF57196">
    <property type="entry name" value="EGF/Laminin"/>
    <property type="match status" value="3"/>
</dbReference>
<feature type="domain" description="Sushi" evidence="17">
    <location>
        <begin position="3053"/>
        <end position="3110"/>
    </location>
</feature>
<feature type="domain" description="Sushi" evidence="17">
    <location>
        <begin position="2054"/>
        <end position="2111"/>
    </location>
</feature>
<accession>A0A401SGT6</accession>
<feature type="disulfide bond" evidence="13">
    <location>
        <begin position="2965"/>
        <end position="2992"/>
    </location>
</feature>
<dbReference type="SUPFAM" id="SSF57535">
    <property type="entry name" value="Complement control module/SCR domain"/>
    <property type="match status" value="33"/>
</dbReference>
<feature type="domain" description="Sushi" evidence="17">
    <location>
        <begin position="2760"/>
        <end position="2817"/>
    </location>
</feature>
<evidence type="ECO:0000259" key="18">
    <source>
        <dbReference type="PROSITE" id="PS51828"/>
    </source>
</evidence>
<keyword evidence="5 13" id="KW-0768">Sushi</keyword>
<dbReference type="STRING" id="137246.A0A401SGT6"/>
<feature type="disulfide bond" evidence="13">
    <location>
        <begin position="2082"/>
        <end position="2109"/>
    </location>
</feature>
<dbReference type="PRINTS" id="PR00895">
    <property type="entry name" value="PENTAXIN"/>
</dbReference>
<keyword evidence="8" id="KW-0106">Calcium</keyword>
<dbReference type="FunFam" id="2.10.50.10:FF:000018">
    <property type="entry name" value="Sushi, von Willebrand factor type A, EGF and pentraxin domain-containing 1"/>
    <property type="match status" value="2"/>
</dbReference>
<feature type="disulfide bond" evidence="13">
    <location>
        <begin position="1605"/>
        <end position="1632"/>
    </location>
</feature>
<dbReference type="SMART" id="SM00181">
    <property type="entry name" value="EGF"/>
    <property type="match status" value="9"/>
</dbReference>
<feature type="disulfide bond" evidence="13">
    <location>
        <begin position="162"/>
        <end position="189"/>
    </location>
</feature>
<feature type="domain" description="HYR" evidence="16">
    <location>
        <begin position="256"/>
        <end position="340"/>
    </location>
</feature>
<evidence type="ECO:0000256" key="6">
    <source>
        <dbReference type="ARBA" id="ARBA00022729"/>
    </source>
</evidence>
<feature type="domain" description="Sushi" evidence="17">
    <location>
        <begin position="1635"/>
        <end position="1692"/>
    </location>
</feature>
<evidence type="ECO:0000259" key="15">
    <source>
        <dbReference type="PROSITE" id="PS50026"/>
    </source>
</evidence>
<feature type="disulfide bond" evidence="12">
    <location>
        <begin position="1045"/>
        <end position="1054"/>
    </location>
</feature>
<protein>
    <recommendedName>
        <fullName evidence="21">Sushi, von Willebrand factor type A, EGF and pentraxin domain-containing protein 1</fullName>
    </recommendedName>
</protein>
<dbReference type="Pfam" id="PF07699">
    <property type="entry name" value="Ephrin_rec_like"/>
    <property type="match status" value="4"/>
</dbReference>
<feature type="disulfide bond" evidence="13">
    <location>
        <begin position="2499"/>
        <end position="2526"/>
    </location>
</feature>
<comment type="caution">
    <text evidence="12">Lacks conserved residue(s) required for the propagation of feature annotation.</text>
</comment>
<dbReference type="PROSITE" id="PS00010">
    <property type="entry name" value="ASX_HYDROXYL"/>
    <property type="match status" value="5"/>
</dbReference>
<dbReference type="InterPro" id="IPR003410">
    <property type="entry name" value="HYR_dom"/>
</dbReference>
<name>A0A401SGT6_CHIPU</name>
<dbReference type="SMART" id="SM01411">
    <property type="entry name" value="Ephrin_rec_like"/>
    <property type="match status" value="4"/>
</dbReference>
<dbReference type="PANTHER" id="PTHR19325">
    <property type="entry name" value="COMPLEMENT COMPONENT-RELATED SUSHI DOMAIN-CONTAINING"/>
    <property type="match status" value="1"/>
</dbReference>
<dbReference type="FunFam" id="2.10.25.10:FF:000038">
    <property type="entry name" value="Fibrillin 2"/>
    <property type="match status" value="1"/>
</dbReference>
<feature type="disulfide bond" evidence="13">
    <location>
        <begin position="2730"/>
        <end position="2757"/>
    </location>
</feature>
<feature type="disulfide bond" evidence="13">
    <location>
        <begin position="1489"/>
        <end position="1516"/>
    </location>
</feature>
<dbReference type="GO" id="GO:0005509">
    <property type="term" value="F:calcium ion binding"/>
    <property type="evidence" value="ECO:0007669"/>
    <property type="project" value="InterPro"/>
</dbReference>
<feature type="domain" description="Sushi" evidence="17">
    <location>
        <begin position="132"/>
        <end position="191"/>
    </location>
</feature>
<feature type="domain" description="Sushi" evidence="17">
    <location>
        <begin position="2471"/>
        <end position="2528"/>
    </location>
</feature>
<comment type="subcellular location">
    <subcellularLocation>
        <location evidence="1">Membrane</location>
    </subcellularLocation>
    <subcellularLocation>
        <location evidence="2">Secreted</location>
    </subcellularLocation>
</comment>
<dbReference type="InterPro" id="IPR009030">
    <property type="entry name" value="Growth_fac_rcpt_cys_sf"/>
</dbReference>
<evidence type="ECO:0000256" key="9">
    <source>
        <dbReference type="ARBA" id="ARBA00023136"/>
    </source>
</evidence>
<feature type="disulfide bond" evidence="13">
    <location>
        <begin position="1547"/>
        <end position="1574"/>
    </location>
</feature>
<dbReference type="FunFam" id="2.10.70.10:FF:000011">
    <property type="entry name" value="CUB and sushi domain-containing protein 3 isoform A"/>
    <property type="match status" value="3"/>
</dbReference>
<feature type="domain" description="Sushi" evidence="17">
    <location>
        <begin position="2357"/>
        <end position="2412"/>
    </location>
</feature>
<feature type="disulfide bond" evidence="13">
    <location>
        <begin position="2383"/>
        <end position="2410"/>
    </location>
</feature>
<dbReference type="PROSITE" id="PS50825">
    <property type="entry name" value="HYR"/>
    <property type="match status" value="2"/>
</dbReference>
<feature type="domain" description="EGF-like" evidence="15">
    <location>
        <begin position="943"/>
        <end position="979"/>
    </location>
</feature>
<evidence type="ECO:0000256" key="10">
    <source>
        <dbReference type="ARBA" id="ARBA00023157"/>
    </source>
</evidence>